<accession>A0A506UHG1</accession>
<dbReference type="Pfam" id="PF05521">
    <property type="entry name" value="Phage_HCP"/>
    <property type="match status" value="1"/>
</dbReference>
<dbReference type="Proteomes" id="UP000320314">
    <property type="component" value="Unassembled WGS sequence"/>
</dbReference>
<dbReference type="AlphaFoldDB" id="A0A506UHG1"/>
<keyword evidence="2" id="KW-1185">Reference proteome</keyword>
<organism evidence="1 2">
    <name type="scientific">Pararhizobium mangrovi</name>
    <dbReference type="NCBI Taxonomy" id="2590452"/>
    <lineage>
        <taxon>Bacteria</taxon>
        <taxon>Pseudomonadati</taxon>
        <taxon>Pseudomonadota</taxon>
        <taxon>Alphaproteobacteria</taxon>
        <taxon>Hyphomicrobiales</taxon>
        <taxon>Rhizobiaceae</taxon>
        <taxon>Rhizobium/Agrobacterium group</taxon>
        <taxon>Pararhizobium</taxon>
    </lineage>
</organism>
<dbReference type="InterPro" id="IPR008767">
    <property type="entry name" value="Phage_SPP1_head-tail_adaptor"/>
</dbReference>
<name>A0A506UHG1_9HYPH</name>
<proteinExistence type="predicted"/>
<dbReference type="InterPro" id="IPR038666">
    <property type="entry name" value="SSP1_head-tail_sf"/>
</dbReference>
<reference evidence="1 2" key="1">
    <citation type="submission" date="2019-06" db="EMBL/GenBank/DDBJ databases">
        <authorList>
            <person name="Li M."/>
        </authorList>
    </citation>
    <scope>NUCLEOTIDE SEQUENCE [LARGE SCALE GENOMIC DNA]</scope>
    <source>
        <strain evidence="1 2">BGMRC6574</strain>
    </source>
</reference>
<gene>
    <name evidence="1" type="ORF">FJU11_00595</name>
</gene>
<protein>
    <submittedName>
        <fullName evidence="1">Head-tail adaptor protein</fullName>
    </submittedName>
</protein>
<dbReference type="OrthoDB" id="7570189at2"/>
<dbReference type="Gene3D" id="2.40.10.270">
    <property type="entry name" value="Bacteriophage SPP1 head-tail adaptor protein"/>
    <property type="match status" value="1"/>
</dbReference>
<sequence length="111" mass="12233">MPTLFLDAGMLNTRLALHAPVDTEDGSGGAVRRWRADAMVWGHVEPVSARGHERGGQEGQVITHRVTIRARTGMGPGLRFVRFARAFEIVAVHDPDESGRYLVCRCREVAP</sequence>
<dbReference type="RefSeq" id="WP_141165060.1">
    <property type="nucleotide sequence ID" value="NZ_VHLH01000001.1"/>
</dbReference>
<dbReference type="NCBIfam" id="TIGR01563">
    <property type="entry name" value="gp16_SPP1"/>
    <property type="match status" value="1"/>
</dbReference>
<evidence type="ECO:0000313" key="2">
    <source>
        <dbReference type="Proteomes" id="UP000320314"/>
    </source>
</evidence>
<evidence type="ECO:0000313" key="1">
    <source>
        <dbReference type="EMBL" id="TPW32757.1"/>
    </source>
</evidence>
<comment type="caution">
    <text evidence="1">The sequence shown here is derived from an EMBL/GenBank/DDBJ whole genome shotgun (WGS) entry which is preliminary data.</text>
</comment>
<dbReference type="EMBL" id="VHLH01000001">
    <property type="protein sequence ID" value="TPW32757.1"/>
    <property type="molecule type" value="Genomic_DNA"/>
</dbReference>